<feature type="domain" description="Peptidase S24/S26A/S26B/S26C" evidence="4">
    <location>
        <begin position="1"/>
        <end position="85"/>
    </location>
</feature>
<comment type="caution">
    <text evidence="5">The sequence shown here is derived from an EMBL/GenBank/DDBJ whole genome shotgun (WGS) entry which is preliminary data.</text>
</comment>
<reference evidence="5 6" key="1">
    <citation type="submission" date="2018-08" db="EMBL/GenBank/DDBJ databases">
        <title>Fulvimarina sp. 85, whole genome shotgun sequence.</title>
        <authorList>
            <person name="Tuo L."/>
        </authorList>
    </citation>
    <scope>NUCLEOTIDE SEQUENCE [LARGE SCALE GENOMIC DNA]</scope>
    <source>
        <strain evidence="5 6">85</strain>
    </source>
</reference>
<accession>A0A371X317</accession>
<gene>
    <name evidence="5" type="ORF">DYI37_11565</name>
</gene>
<dbReference type="Gene3D" id="2.10.109.10">
    <property type="entry name" value="Umud Fragment, subunit A"/>
    <property type="match status" value="1"/>
</dbReference>
<evidence type="ECO:0000313" key="6">
    <source>
        <dbReference type="Proteomes" id="UP000264310"/>
    </source>
</evidence>
<keyword evidence="2" id="KW-0238">DNA-binding</keyword>
<dbReference type="Pfam" id="PF00717">
    <property type="entry name" value="Peptidase_S24"/>
    <property type="match status" value="1"/>
</dbReference>
<evidence type="ECO:0000256" key="2">
    <source>
        <dbReference type="ARBA" id="ARBA00023125"/>
    </source>
</evidence>
<proteinExistence type="predicted"/>
<keyword evidence="1" id="KW-0805">Transcription regulation</keyword>
<dbReference type="Proteomes" id="UP000264310">
    <property type="component" value="Unassembled WGS sequence"/>
</dbReference>
<keyword evidence="3" id="KW-0804">Transcription</keyword>
<organism evidence="5 6">
    <name type="scientific">Fulvimarina endophytica</name>
    <dbReference type="NCBI Taxonomy" id="2293836"/>
    <lineage>
        <taxon>Bacteria</taxon>
        <taxon>Pseudomonadati</taxon>
        <taxon>Pseudomonadota</taxon>
        <taxon>Alphaproteobacteria</taxon>
        <taxon>Hyphomicrobiales</taxon>
        <taxon>Aurantimonadaceae</taxon>
        <taxon>Fulvimarina</taxon>
    </lineage>
</organism>
<dbReference type="InterPro" id="IPR039418">
    <property type="entry name" value="LexA-like"/>
</dbReference>
<protein>
    <submittedName>
        <fullName evidence="5">S24 family peptidase</fullName>
    </submittedName>
</protein>
<dbReference type="EMBL" id="QURL01000004">
    <property type="protein sequence ID" value="RFC63635.1"/>
    <property type="molecule type" value="Genomic_DNA"/>
</dbReference>
<evidence type="ECO:0000313" key="5">
    <source>
        <dbReference type="EMBL" id="RFC63635.1"/>
    </source>
</evidence>
<dbReference type="CDD" id="cd06529">
    <property type="entry name" value="S24_LexA-like"/>
    <property type="match status" value="1"/>
</dbReference>
<dbReference type="InterPro" id="IPR015927">
    <property type="entry name" value="Peptidase_S24_S26A/B/C"/>
</dbReference>
<evidence type="ECO:0000259" key="4">
    <source>
        <dbReference type="Pfam" id="PF00717"/>
    </source>
</evidence>
<dbReference type="GO" id="GO:0003677">
    <property type="term" value="F:DNA binding"/>
    <property type="evidence" value="ECO:0007669"/>
    <property type="project" value="UniProtKB-KW"/>
</dbReference>
<dbReference type="AlphaFoldDB" id="A0A371X317"/>
<dbReference type="InterPro" id="IPR036286">
    <property type="entry name" value="LexA/Signal_pep-like_sf"/>
</dbReference>
<evidence type="ECO:0000256" key="1">
    <source>
        <dbReference type="ARBA" id="ARBA00023015"/>
    </source>
</evidence>
<dbReference type="PANTHER" id="PTHR40661:SF3">
    <property type="entry name" value="FELS-1 PROPHAGE TRANSCRIPTIONAL REGULATOR"/>
    <property type="match status" value="1"/>
</dbReference>
<keyword evidence="6" id="KW-1185">Reference proteome</keyword>
<name>A0A371X317_9HYPH</name>
<dbReference type="SUPFAM" id="SSF51306">
    <property type="entry name" value="LexA/Signal peptidase"/>
    <property type="match status" value="1"/>
</dbReference>
<sequence length="96" mass="11089">MIEVVGDSMDPTIRDGDVLLIRHDRTTLQATIGNVIVLTLDDLLYVKRLQGSDQGDMLLTSDNEFYTPIRIPRREWDERVRIHGLAFWHGGSIRKR</sequence>
<dbReference type="PANTHER" id="PTHR40661">
    <property type="match status" value="1"/>
</dbReference>
<evidence type="ECO:0000256" key="3">
    <source>
        <dbReference type="ARBA" id="ARBA00023163"/>
    </source>
</evidence>